<accession>A0A2P8GLG9</accession>
<protein>
    <submittedName>
        <fullName evidence="3">Ubiquinone/menaquinone biosynthesis C-methylase UbiE</fullName>
    </submittedName>
</protein>
<dbReference type="Gene3D" id="3.40.50.150">
    <property type="entry name" value="Vaccinia Virus protein VP39"/>
    <property type="match status" value="1"/>
</dbReference>
<evidence type="ECO:0000259" key="2">
    <source>
        <dbReference type="Pfam" id="PF13649"/>
    </source>
</evidence>
<dbReference type="CDD" id="cd02440">
    <property type="entry name" value="AdoMet_MTases"/>
    <property type="match status" value="1"/>
</dbReference>
<evidence type="ECO:0000256" key="1">
    <source>
        <dbReference type="ARBA" id="ARBA00022679"/>
    </source>
</evidence>
<keyword evidence="3" id="KW-0489">Methyltransferase</keyword>
<feature type="domain" description="Methyltransferase" evidence="2">
    <location>
        <begin position="41"/>
        <end position="137"/>
    </location>
</feature>
<organism evidence="3 4">
    <name type="scientific">Chitinophaga ginsengisoli</name>
    <dbReference type="NCBI Taxonomy" id="363837"/>
    <lineage>
        <taxon>Bacteria</taxon>
        <taxon>Pseudomonadati</taxon>
        <taxon>Bacteroidota</taxon>
        <taxon>Chitinophagia</taxon>
        <taxon>Chitinophagales</taxon>
        <taxon>Chitinophagaceae</taxon>
        <taxon>Chitinophaga</taxon>
    </lineage>
</organism>
<keyword evidence="1" id="KW-0808">Transferase</keyword>
<dbReference type="EMBL" id="PYGK01000002">
    <property type="protein sequence ID" value="PSL34785.1"/>
    <property type="molecule type" value="Genomic_DNA"/>
</dbReference>
<dbReference type="Proteomes" id="UP000240978">
    <property type="component" value="Unassembled WGS sequence"/>
</dbReference>
<dbReference type="OrthoDB" id="836632at2"/>
<comment type="caution">
    <text evidence="3">The sequence shown here is derived from an EMBL/GenBank/DDBJ whole genome shotgun (WGS) entry which is preliminary data.</text>
</comment>
<gene>
    <name evidence="3" type="ORF">CLV42_102358</name>
</gene>
<dbReference type="InterPro" id="IPR029063">
    <property type="entry name" value="SAM-dependent_MTases_sf"/>
</dbReference>
<dbReference type="GO" id="GO:0008168">
    <property type="term" value="F:methyltransferase activity"/>
    <property type="evidence" value="ECO:0007669"/>
    <property type="project" value="UniProtKB-KW"/>
</dbReference>
<keyword evidence="3" id="KW-0830">Ubiquinone</keyword>
<evidence type="ECO:0000313" key="4">
    <source>
        <dbReference type="Proteomes" id="UP000240978"/>
    </source>
</evidence>
<dbReference type="AlphaFoldDB" id="A0A2P8GLG9"/>
<dbReference type="InterPro" id="IPR041698">
    <property type="entry name" value="Methyltransf_25"/>
</dbReference>
<dbReference type="SUPFAM" id="SSF53335">
    <property type="entry name" value="S-adenosyl-L-methionine-dependent methyltransferases"/>
    <property type="match status" value="1"/>
</dbReference>
<dbReference type="RefSeq" id="WP_106601051.1">
    <property type="nucleotide sequence ID" value="NZ_PYGK01000002.1"/>
</dbReference>
<dbReference type="GO" id="GO:0032259">
    <property type="term" value="P:methylation"/>
    <property type="evidence" value="ECO:0007669"/>
    <property type="project" value="UniProtKB-KW"/>
</dbReference>
<proteinExistence type="predicted"/>
<reference evidence="3 4" key="1">
    <citation type="submission" date="2018-03" db="EMBL/GenBank/DDBJ databases">
        <title>Genomic Encyclopedia of Archaeal and Bacterial Type Strains, Phase II (KMG-II): from individual species to whole genera.</title>
        <authorList>
            <person name="Goeker M."/>
        </authorList>
    </citation>
    <scope>NUCLEOTIDE SEQUENCE [LARGE SCALE GENOMIC DNA]</scope>
    <source>
        <strain evidence="3 4">DSM 18107</strain>
    </source>
</reference>
<dbReference type="Pfam" id="PF13649">
    <property type="entry name" value="Methyltransf_25"/>
    <property type="match status" value="1"/>
</dbReference>
<sequence>MKNNYDNIARYYDFLSRIIFRTAQRDAQTALLPYIEPHSTVLIAGGGTGWILEEMAKICPPDLHIYYVEISANMIALAKQQQYKHAVTFINMAVEDFNGDISLTFDVIMTPFLFDNFSQERIKPVFLHLHNMLRPGGRWLFTDFHYQKVAPLWQRILLQSMYMFFRIVSHVEASALADIEPLFKAHHYEQLFETFYFRKFIWSAVYVKEALVNNC</sequence>
<keyword evidence="4" id="KW-1185">Reference proteome</keyword>
<name>A0A2P8GLG9_9BACT</name>
<evidence type="ECO:0000313" key="3">
    <source>
        <dbReference type="EMBL" id="PSL34785.1"/>
    </source>
</evidence>
<dbReference type="PANTHER" id="PTHR43861">
    <property type="entry name" value="TRANS-ACONITATE 2-METHYLTRANSFERASE-RELATED"/>
    <property type="match status" value="1"/>
</dbReference>